<protein>
    <submittedName>
        <fullName evidence="1">Uncharacterized protein</fullName>
    </submittedName>
</protein>
<name>A0A1V9ZJI9_ACHHY</name>
<dbReference type="AlphaFoldDB" id="A0A1V9ZJI9"/>
<sequence length="206" mass="22305">MSVRERVTRRYPVDVTNALMADGVLAPSSTLEALNIVFSACAPTTAEAVDLRDFVAGARHAVHVSTSNFFSKAVIDAQAKRGPLPQNITDFLATACTPALSKKFLSQVAKSTSASRKFAVPQNVTKCAIVRAVYQQQGWREVLQLTVACEVVCSIKCAQSKSPVADERVNVDVVASFQSEITPSGDFDWILNGFGTTFAKHNDRHD</sequence>
<accession>A0A1V9ZJI9</accession>
<evidence type="ECO:0000313" key="1">
    <source>
        <dbReference type="EMBL" id="OQR98152.1"/>
    </source>
</evidence>
<dbReference type="Proteomes" id="UP000243579">
    <property type="component" value="Unassembled WGS sequence"/>
</dbReference>
<organism evidence="1 2">
    <name type="scientific">Achlya hypogyna</name>
    <name type="common">Oomycete</name>
    <name type="synonym">Protoachlya hypogyna</name>
    <dbReference type="NCBI Taxonomy" id="1202772"/>
    <lineage>
        <taxon>Eukaryota</taxon>
        <taxon>Sar</taxon>
        <taxon>Stramenopiles</taxon>
        <taxon>Oomycota</taxon>
        <taxon>Saprolegniomycetes</taxon>
        <taxon>Saprolegniales</taxon>
        <taxon>Achlyaceae</taxon>
        <taxon>Achlya</taxon>
    </lineage>
</organism>
<keyword evidence="2" id="KW-1185">Reference proteome</keyword>
<gene>
    <name evidence="1" type="ORF">ACHHYP_20395</name>
</gene>
<comment type="caution">
    <text evidence="1">The sequence shown here is derived from an EMBL/GenBank/DDBJ whole genome shotgun (WGS) entry which is preliminary data.</text>
</comment>
<reference evidence="1 2" key="1">
    <citation type="journal article" date="2014" name="Genome Biol. Evol.">
        <title>The secreted proteins of Achlya hypogyna and Thraustotheca clavata identify the ancestral oomycete secretome and reveal gene acquisitions by horizontal gene transfer.</title>
        <authorList>
            <person name="Misner I."/>
            <person name="Blouin N."/>
            <person name="Leonard G."/>
            <person name="Richards T.A."/>
            <person name="Lane C.E."/>
        </authorList>
    </citation>
    <scope>NUCLEOTIDE SEQUENCE [LARGE SCALE GENOMIC DNA]</scope>
    <source>
        <strain evidence="1 2">ATCC 48635</strain>
    </source>
</reference>
<dbReference type="OrthoDB" id="10630227at2759"/>
<proteinExistence type="predicted"/>
<evidence type="ECO:0000313" key="2">
    <source>
        <dbReference type="Proteomes" id="UP000243579"/>
    </source>
</evidence>
<dbReference type="EMBL" id="JNBR01000089">
    <property type="protein sequence ID" value="OQR98152.1"/>
    <property type="molecule type" value="Genomic_DNA"/>
</dbReference>